<feature type="non-terminal residue" evidence="2">
    <location>
        <position position="1"/>
    </location>
</feature>
<dbReference type="Proteomes" id="UP000694851">
    <property type="component" value="Unplaced"/>
</dbReference>
<dbReference type="InterPro" id="IPR035940">
    <property type="entry name" value="CAP_sf"/>
</dbReference>
<gene>
    <name evidence="2" type="primary">LOC109378576</name>
</gene>
<evidence type="ECO:0000313" key="1">
    <source>
        <dbReference type="Proteomes" id="UP000694851"/>
    </source>
</evidence>
<dbReference type="AlphaFoldDB" id="A0A8B7QRU3"/>
<reference evidence="2" key="1">
    <citation type="submission" date="2025-08" db="UniProtKB">
        <authorList>
            <consortium name="RefSeq"/>
        </authorList>
    </citation>
    <scope>IDENTIFICATION</scope>
    <source>
        <tissue evidence="2">Muscle</tissue>
    </source>
</reference>
<evidence type="ECO:0000313" key="2">
    <source>
        <dbReference type="RefSeq" id="XP_019490448.1"/>
    </source>
</evidence>
<dbReference type="KEGG" id="hai:109378576"/>
<organism evidence="1 2">
    <name type="scientific">Hipposideros armiger</name>
    <name type="common">Great Himalayan leaf-nosed bat</name>
    <dbReference type="NCBI Taxonomy" id="186990"/>
    <lineage>
        <taxon>Eukaryota</taxon>
        <taxon>Metazoa</taxon>
        <taxon>Chordata</taxon>
        <taxon>Craniata</taxon>
        <taxon>Vertebrata</taxon>
        <taxon>Euteleostomi</taxon>
        <taxon>Mammalia</taxon>
        <taxon>Eutheria</taxon>
        <taxon>Laurasiatheria</taxon>
        <taxon>Chiroptera</taxon>
        <taxon>Yinpterochiroptera</taxon>
        <taxon>Rhinolophoidea</taxon>
        <taxon>Hipposideridae</taxon>
        <taxon>Hipposideros</taxon>
    </lineage>
</organism>
<feature type="non-terminal residue" evidence="2">
    <location>
        <position position="79"/>
    </location>
</feature>
<keyword evidence="1" id="KW-1185">Reference proteome</keyword>
<dbReference type="OrthoDB" id="737510at2759"/>
<dbReference type="Gene3D" id="3.40.33.10">
    <property type="entry name" value="CAP"/>
    <property type="match status" value="1"/>
</dbReference>
<proteinExistence type="predicted"/>
<dbReference type="RefSeq" id="XP_019490448.1">
    <property type="nucleotide sequence ID" value="XM_019634903.1"/>
</dbReference>
<name>A0A8B7QRU3_HIPAR</name>
<protein>
    <submittedName>
        <fullName evidence="2">Cysteine-rich secretory protein 2-like</fullName>
    </submittedName>
</protein>
<accession>A0A8B7QRU3</accession>
<sequence>EWNRETASNAQKWANKCTLEHSSAADRKTSMKCGENIFMSSNPTAWSNAIGNNVSKKNTPYQQGTPCASCPDNCEDGLC</sequence>
<dbReference type="SUPFAM" id="SSF55797">
    <property type="entry name" value="PR-1-like"/>
    <property type="match status" value="1"/>
</dbReference>
<dbReference type="GeneID" id="109378576"/>